<dbReference type="Proteomes" id="UP001524435">
    <property type="component" value="Unassembled WGS sequence"/>
</dbReference>
<comment type="caution">
    <text evidence="1">The sequence shown here is derived from an EMBL/GenBank/DDBJ whole genome shotgun (WGS) entry which is preliminary data.</text>
</comment>
<sequence length="225" mass="25049">MKQKKKRIRLFVLIGALLYLLISTSISFNQFIQPRLKAQAKTQVSLAVNRIVSSVLSNIDYDTEDLLIINRDAQGNITSVEYDTLLLNQLLYSALQTIDESLIAAQNGKDDPLLDEVFFADGIIYEMPLGYLSGIGFLQDLGPKIPIRMKLLNDVNGELKTKTEAYGLNNTKIEIVLEISIKAQAITSLSVEEMVVSTQVPLVIQLVNGKVPQLVPYSDLHNQDN</sequence>
<accession>A0ABT1SP22</accession>
<proteinExistence type="predicted"/>
<dbReference type="RefSeq" id="WP_178200715.1">
    <property type="nucleotide sequence ID" value="NZ_CANTYB010000019.1"/>
</dbReference>
<evidence type="ECO:0000313" key="2">
    <source>
        <dbReference type="Proteomes" id="UP001524435"/>
    </source>
</evidence>
<dbReference type="EMBL" id="JANGCH010000015">
    <property type="protein sequence ID" value="MCQ5122440.1"/>
    <property type="molecule type" value="Genomic_DNA"/>
</dbReference>
<dbReference type="Pfam" id="PF09560">
    <property type="entry name" value="Spore_YunB"/>
    <property type="match status" value="1"/>
</dbReference>
<reference evidence="1 2" key="1">
    <citation type="submission" date="2022-06" db="EMBL/GenBank/DDBJ databases">
        <title>Isolation of gut microbiota from human fecal samples.</title>
        <authorList>
            <person name="Pamer E.G."/>
            <person name="Barat B."/>
            <person name="Waligurski E."/>
            <person name="Medina S."/>
            <person name="Paddock L."/>
            <person name="Mostad J."/>
        </authorList>
    </citation>
    <scope>NUCLEOTIDE SEQUENCE [LARGE SCALE GENOMIC DNA]</scope>
    <source>
        <strain evidence="1 2">DFI.6.1</strain>
    </source>
</reference>
<protein>
    <submittedName>
        <fullName evidence="1">Sporulation protein YunB</fullName>
    </submittedName>
</protein>
<gene>
    <name evidence="1" type="primary">yunB</name>
    <name evidence="1" type="ORF">NE663_09250</name>
</gene>
<organism evidence="1 2">
    <name type="scientific">Massilicoli timonensis</name>
    <dbReference type="NCBI Taxonomy" id="2015901"/>
    <lineage>
        <taxon>Bacteria</taxon>
        <taxon>Bacillati</taxon>
        <taxon>Bacillota</taxon>
        <taxon>Erysipelotrichia</taxon>
        <taxon>Erysipelotrichales</taxon>
        <taxon>Erysipelotrichaceae</taxon>
        <taxon>Massilicoli</taxon>
    </lineage>
</organism>
<dbReference type="PIRSF" id="PIRSF021383">
    <property type="entry name" value="YunB"/>
    <property type="match status" value="1"/>
</dbReference>
<dbReference type="InterPro" id="IPR014197">
    <property type="entry name" value="Sporulation_prot_YunB"/>
</dbReference>
<keyword evidence="2" id="KW-1185">Reference proteome</keyword>
<dbReference type="NCBIfam" id="TIGR02832">
    <property type="entry name" value="spo_yunB"/>
    <property type="match status" value="1"/>
</dbReference>
<name>A0ABT1SP22_9FIRM</name>
<evidence type="ECO:0000313" key="1">
    <source>
        <dbReference type="EMBL" id="MCQ5122440.1"/>
    </source>
</evidence>